<dbReference type="AlphaFoldDB" id="A0A9Q3E6L4"/>
<dbReference type="Proteomes" id="UP000765509">
    <property type="component" value="Unassembled WGS sequence"/>
</dbReference>
<organism evidence="1 2">
    <name type="scientific">Austropuccinia psidii MF-1</name>
    <dbReference type="NCBI Taxonomy" id="1389203"/>
    <lineage>
        <taxon>Eukaryota</taxon>
        <taxon>Fungi</taxon>
        <taxon>Dikarya</taxon>
        <taxon>Basidiomycota</taxon>
        <taxon>Pucciniomycotina</taxon>
        <taxon>Pucciniomycetes</taxon>
        <taxon>Pucciniales</taxon>
        <taxon>Sphaerophragmiaceae</taxon>
        <taxon>Austropuccinia</taxon>
    </lineage>
</organism>
<comment type="caution">
    <text evidence="1">The sequence shown here is derived from an EMBL/GenBank/DDBJ whole genome shotgun (WGS) entry which is preliminary data.</text>
</comment>
<reference evidence="1" key="1">
    <citation type="submission" date="2021-03" db="EMBL/GenBank/DDBJ databases">
        <title>Draft genome sequence of rust myrtle Austropuccinia psidii MF-1, a brazilian biotype.</title>
        <authorList>
            <person name="Quecine M.C."/>
            <person name="Pachon D.M.R."/>
            <person name="Bonatelli M.L."/>
            <person name="Correr F.H."/>
            <person name="Franceschini L.M."/>
            <person name="Leite T.F."/>
            <person name="Margarido G.R.A."/>
            <person name="Almeida C.A."/>
            <person name="Ferrarezi J.A."/>
            <person name="Labate C.A."/>
        </authorList>
    </citation>
    <scope>NUCLEOTIDE SEQUENCE</scope>
    <source>
        <strain evidence="1">MF-1</strain>
    </source>
</reference>
<name>A0A9Q3E6L4_9BASI</name>
<evidence type="ECO:0000313" key="2">
    <source>
        <dbReference type="Proteomes" id="UP000765509"/>
    </source>
</evidence>
<dbReference type="EMBL" id="AVOT02024092">
    <property type="protein sequence ID" value="MBW0514567.1"/>
    <property type="molecule type" value="Genomic_DNA"/>
</dbReference>
<gene>
    <name evidence="1" type="ORF">O181_054282</name>
</gene>
<sequence length="123" mass="13990">SAFFTHIRIIWGLIYQKSVPIAPDPSLLKEFYHWFDHVDEIQQVANGTTAIYLIPEADIITLRGTKPGRKKVGRAIVNVQEFFILYIQELLAKLGICGWAPSLDKPIDTLYNKACRISAIKTF</sequence>
<evidence type="ECO:0000313" key="1">
    <source>
        <dbReference type="EMBL" id="MBW0514567.1"/>
    </source>
</evidence>
<protein>
    <submittedName>
        <fullName evidence="1">Uncharacterized protein</fullName>
    </submittedName>
</protein>
<keyword evidence="2" id="KW-1185">Reference proteome</keyword>
<accession>A0A9Q3E6L4</accession>
<feature type="non-terminal residue" evidence="1">
    <location>
        <position position="1"/>
    </location>
</feature>
<dbReference type="OrthoDB" id="2505488at2759"/>
<proteinExistence type="predicted"/>